<organism evidence="3 4">
    <name type="scientific">Penicillium chermesinum</name>
    <dbReference type="NCBI Taxonomy" id="63820"/>
    <lineage>
        <taxon>Eukaryota</taxon>
        <taxon>Fungi</taxon>
        <taxon>Dikarya</taxon>
        <taxon>Ascomycota</taxon>
        <taxon>Pezizomycotina</taxon>
        <taxon>Eurotiomycetes</taxon>
        <taxon>Eurotiomycetidae</taxon>
        <taxon>Eurotiales</taxon>
        <taxon>Aspergillaceae</taxon>
        <taxon>Penicillium</taxon>
    </lineage>
</organism>
<gene>
    <name evidence="3" type="ORF">N7468_006315</name>
</gene>
<comment type="caution">
    <text evidence="3">The sequence shown here is derived from an EMBL/GenBank/DDBJ whole genome shotgun (WGS) entry which is preliminary data.</text>
</comment>
<dbReference type="GeneID" id="83202914"/>
<dbReference type="AlphaFoldDB" id="A0A9W9NS16"/>
<keyword evidence="4" id="KW-1185">Reference proteome</keyword>
<keyword evidence="2" id="KW-0472">Membrane</keyword>
<protein>
    <submittedName>
        <fullName evidence="3">Uncharacterized protein</fullName>
    </submittedName>
</protein>
<reference evidence="3" key="1">
    <citation type="submission" date="2022-11" db="EMBL/GenBank/DDBJ databases">
        <authorList>
            <person name="Petersen C."/>
        </authorList>
    </citation>
    <scope>NUCLEOTIDE SEQUENCE</scope>
    <source>
        <strain evidence="3">IBT 19713</strain>
    </source>
</reference>
<evidence type="ECO:0000313" key="4">
    <source>
        <dbReference type="Proteomes" id="UP001150941"/>
    </source>
</evidence>
<feature type="region of interest" description="Disordered" evidence="1">
    <location>
        <begin position="230"/>
        <end position="295"/>
    </location>
</feature>
<evidence type="ECO:0000256" key="2">
    <source>
        <dbReference type="SAM" id="Phobius"/>
    </source>
</evidence>
<dbReference type="RefSeq" id="XP_058328501.1">
    <property type="nucleotide sequence ID" value="XM_058475611.1"/>
</dbReference>
<dbReference type="EMBL" id="JAPQKS010000005">
    <property type="protein sequence ID" value="KAJ5225090.1"/>
    <property type="molecule type" value="Genomic_DNA"/>
</dbReference>
<dbReference type="OrthoDB" id="4770059at2759"/>
<reference evidence="3" key="2">
    <citation type="journal article" date="2023" name="IMA Fungus">
        <title>Comparative genomic study of the Penicillium genus elucidates a diverse pangenome and 15 lateral gene transfer events.</title>
        <authorList>
            <person name="Petersen C."/>
            <person name="Sorensen T."/>
            <person name="Nielsen M.R."/>
            <person name="Sondergaard T.E."/>
            <person name="Sorensen J.L."/>
            <person name="Fitzpatrick D.A."/>
            <person name="Frisvad J.C."/>
            <person name="Nielsen K.L."/>
        </authorList>
    </citation>
    <scope>NUCLEOTIDE SEQUENCE</scope>
    <source>
        <strain evidence="3">IBT 19713</strain>
    </source>
</reference>
<accession>A0A9W9NS16</accession>
<keyword evidence="2" id="KW-0812">Transmembrane</keyword>
<evidence type="ECO:0000313" key="3">
    <source>
        <dbReference type="EMBL" id="KAJ5225090.1"/>
    </source>
</evidence>
<keyword evidence="2" id="KW-1133">Transmembrane helix</keyword>
<feature type="compositionally biased region" description="Polar residues" evidence="1">
    <location>
        <begin position="271"/>
        <end position="283"/>
    </location>
</feature>
<evidence type="ECO:0000256" key="1">
    <source>
        <dbReference type="SAM" id="MobiDB-lite"/>
    </source>
</evidence>
<sequence>MSPAPSTTRVKRSSTVGPSILPLTTVFTPPGDCATAFPLPSDLQTFDDTTILTLGASSVCYPKGYSTVSYYSPGVCPSDWELVKADKTSVNTWTETHGICCPLDIHTPDSNLDFDKYSTRCALVLNLDTTSEVIYADLVSIAWQSTDFTTPTTTPTAASTSIQLAESSSTNTSTSTMTETPTSAPKAHSGLSAGAQAGIGVGVSIGVLSVVAIAFGIFFIRRKRRAELPQDTSFPADDDPPAELPHDGKSGRPLSELPTPAFFTPELPGSEVSQGGSNLSKSEGPTGPAELGPIL</sequence>
<feature type="compositionally biased region" description="Low complexity" evidence="1">
    <location>
        <begin position="152"/>
        <end position="183"/>
    </location>
</feature>
<feature type="region of interest" description="Disordered" evidence="1">
    <location>
        <begin position="152"/>
        <end position="189"/>
    </location>
</feature>
<feature type="transmembrane region" description="Helical" evidence="2">
    <location>
        <begin position="197"/>
        <end position="220"/>
    </location>
</feature>
<name>A0A9W9NS16_9EURO</name>
<dbReference type="Proteomes" id="UP001150941">
    <property type="component" value="Unassembled WGS sequence"/>
</dbReference>
<proteinExistence type="predicted"/>